<sequence>AYALGSIDPILYRIADEDDDYDIPQDHLGRAWFAVQYEKETEKLLVIFIKAKNLPSKACAASNGCVQLSGIDCHNLCTAGINVSAIEPLCVTDLKTKPDFFKIYLKPGERRYLQSKLKKKQKKKTRNPKFEESYVFQGNINAQRYVSDVLNTYALPLIRQQGPGVTLMHDNARPHVASVTTQFLQQYNVNVMPWPAVSPDLNPIEQIWDQLGRKARAYHQIDYVRDLTRALQQEWRNLPNALVLRYVTSMRRRIIACIHANDSYIKVHLMVQNKLVNGKKTEIIKKNINPVFNESFTFKLPVVSLDTANITLTAMKHQTGYKDKMIGKVTIGSFMFARGKEL</sequence>
<dbReference type="Pfam" id="PF13358">
    <property type="entry name" value="DDE_3"/>
    <property type="match status" value="1"/>
</dbReference>
<keyword evidence="3" id="KW-1185">Reference proteome</keyword>
<dbReference type="PANTHER" id="PTHR10024:SF234">
    <property type="entry name" value="SYNAPTOTAGMIN-15-RELATED"/>
    <property type="match status" value="1"/>
</dbReference>
<gene>
    <name evidence="2" type="ORF">MAR_029062</name>
</gene>
<dbReference type="Gene3D" id="2.60.40.150">
    <property type="entry name" value="C2 domain"/>
    <property type="match status" value="1"/>
</dbReference>
<evidence type="ECO:0000313" key="2">
    <source>
        <dbReference type="EMBL" id="WAQ96372.1"/>
    </source>
</evidence>
<dbReference type="InterPro" id="IPR036397">
    <property type="entry name" value="RNaseH_sf"/>
</dbReference>
<dbReference type="EMBL" id="CP111013">
    <property type="protein sequence ID" value="WAQ96372.1"/>
    <property type="molecule type" value="Genomic_DNA"/>
</dbReference>
<dbReference type="InterPro" id="IPR000008">
    <property type="entry name" value="C2_dom"/>
</dbReference>
<reference evidence="2" key="1">
    <citation type="submission" date="2022-11" db="EMBL/GenBank/DDBJ databases">
        <title>Centuries of genome instability and evolution in soft-shell clam transmissible cancer (bioRxiv).</title>
        <authorList>
            <person name="Hart S.F.M."/>
            <person name="Yonemitsu M.A."/>
            <person name="Giersch R.M."/>
            <person name="Beal B.F."/>
            <person name="Arriagada G."/>
            <person name="Davis B.W."/>
            <person name="Ostrander E.A."/>
            <person name="Goff S.P."/>
            <person name="Metzger M.J."/>
        </authorList>
    </citation>
    <scope>NUCLEOTIDE SEQUENCE</scope>
    <source>
        <strain evidence="2">MELC-2E11</strain>
        <tissue evidence="2">Siphon/mantle</tissue>
    </source>
</reference>
<dbReference type="Pfam" id="PF00168">
    <property type="entry name" value="C2"/>
    <property type="match status" value="1"/>
</dbReference>
<dbReference type="Proteomes" id="UP001164746">
    <property type="component" value="Chromosome 2"/>
</dbReference>
<organism evidence="2 3">
    <name type="scientific">Mya arenaria</name>
    <name type="common">Soft-shell clam</name>
    <dbReference type="NCBI Taxonomy" id="6604"/>
    <lineage>
        <taxon>Eukaryota</taxon>
        <taxon>Metazoa</taxon>
        <taxon>Spiralia</taxon>
        <taxon>Lophotrochozoa</taxon>
        <taxon>Mollusca</taxon>
        <taxon>Bivalvia</taxon>
        <taxon>Autobranchia</taxon>
        <taxon>Heteroconchia</taxon>
        <taxon>Euheterodonta</taxon>
        <taxon>Imparidentia</taxon>
        <taxon>Neoheterodontei</taxon>
        <taxon>Myida</taxon>
        <taxon>Myoidea</taxon>
        <taxon>Myidae</taxon>
        <taxon>Mya</taxon>
    </lineage>
</organism>
<evidence type="ECO:0000313" key="3">
    <source>
        <dbReference type="Proteomes" id="UP001164746"/>
    </source>
</evidence>
<feature type="domain" description="C2" evidence="1">
    <location>
        <begin position="226"/>
        <end position="342"/>
    </location>
</feature>
<dbReference type="InterPro" id="IPR035892">
    <property type="entry name" value="C2_domain_sf"/>
</dbReference>
<dbReference type="SMART" id="SM00239">
    <property type="entry name" value="C2"/>
    <property type="match status" value="2"/>
</dbReference>
<dbReference type="InterPro" id="IPR038717">
    <property type="entry name" value="Tc1-like_DDE_dom"/>
</dbReference>
<accession>A0ABY7DFE3</accession>
<dbReference type="PANTHER" id="PTHR10024">
    <property type="entry name" value="SYNAPTOTAGMIN"/>
    <property type="match status" value="1"/>
</dbReference>
<dbReference type="Gene3D" id="3.30.420.10">
    <property type="entry name" value="Ribonuclease H-like superfamily/Ribonuclease H"/>
    <property type="match status" value="1"/>
</dbReference>
<evidence type="ECO:0000259" key="1">
    <source>
        <dbReference type="PROSITE" id="PS50004"/>
    </source>
</evidence>
<proteinExistence type="predicted"/>
<name>A0ABY7DFE3_MYAAR</name>
<dbReference type="SUPFAM" id="SSF49562">
    <property type="entry name" value="C2 domain (Calcium/lipid-binding domain, CaLB)"/>
    <property type="match status" value="2"/>
</dbReference>
<dbReference type="PROSITE" id="PS50004">
    <property type="entry name" value="C2"/>
    <property type="match status" value="1"/>
</dbReference>
<protein>
    <submittedName>
        <fullName evidence="2">SYT15-like protein</fullName>
    </submittedName>
</protein>
<feature type="non-terminal residue" evidence="2">
    <location>
        <position position="1"/>
    </location>
</feature>